<dbReference type="EMBL" id="VGJX01000699">
    <property type="protein sequence ID" value="MBM3275742.1"/>
    <property type="molecule type" value="Genomic_DNA"/>
</dbReference>
<organism evidence="1 2">
    <name type="scientific">Candidatus Tanganyikabacteria bacterium</name>
    <dbReference type="NCBI Taxonomy" id="2961651"/>
    <lineage>
        <taxon>Bacteria</taxon>
        <taxon>Bacillati</taxon>
        <taxon>Candidatus Sericytochromatia</taxon>
        <taxon>Candidatus Tanganyikabacteria</taxon>
    </lineage>
</organism>
<name>A0A937X7I3_9BACT</name>
<dbReference type="Gene3D" id="2.60.40.1080">
    <property type="match status" value="1"/>
</dbReference>
<sequence>TFKLGGYDASFNLQAGTCDGCNVVQNQNYLLLGLGTILGQTTDQTKLTASIFQARLIGQDGEPAFSNQYLNNDDFAFTSSSGISLSKSTREITPTAAGTASVTATYKGSTQSANFDLNVLQPTSAEFVQSQASMFRNSFANYSAQVKFTAPGTSFNKKVGQNNEFTWTVSDSNLASVSDGGVQSKIATGSFEIRAETKIGNPKLAATMSVTVQE</sequence>
<protein>
    <recommendedName>
        <fullName evidence="3">BIG2 domain-containing protein</fullName>
    </recommendedName>
</protein>
<dbReference type="AlphaFoldDB" id="A0A937X7I3"/>
<accession>A0A937X7I3</accession>
<feature type="non-terminal residue" evidence="1">
    <location>
        <position position="1"/>
    </location>
</feature>
<evidence type="ECO:0000313" key="2">
    <source>
        <dbReference type="Proteomes" id="UP000703893"/>
    </source>
</evidence>
<dbReference type="InterPro" id="IPR008964">
    <property type="entry name" value="Invasin/intimin_cell_adhesion"/>
</dbReference>
<evidence type="ECO:0000313" key="1">
    <source>
        <dbReference type="EMBL" id="MBM3275742.1"/>
    </source>
</evidence>
<evidence type="ECO:0008006" key="3">
    <source>
        <dbReference type="Google" id="ProtNLM"/>
    </source>
</evidence>
<reference evidence="1 2" key="1">
    <citation type="submission" date="2019-03" db="EMBL/GenBank/DDBJ databases">
        <title>Lake Tanganyika Metagenome-Assembled Genomes (MAGs).</title>
        <authorList>
            <person name="Tran P."/>
        </authorList>
    </citation>
    <scope>NUCLEOTIDE SEQUENCE [LARGE SCALE GENOMIC DNA]</scope>
    <source>
        <strain evidence="1">K_DeepCast_65m_m2_236</strain>
    </source>
</reference>
<gene>
    <name evidence="1" type="ORF">FJZ00_11355</name>
</gene>
<dbReference type="Proteomes" id="UP000703893">
    <property type="component" value="Unassembled WGS sequence"/>
</dbReference>
<proteinExistence type="predicted"/>
<dbReference type="SUPFAM" id="SSF49373">
    <property type="entry name" value="Invasin/intimin cell-adhesion fragments"/>
    <property type="match status" value="1"/>
</dbReference>
<comment type="caution">
    <text evidence="1">The sequence shown here is derived from an EMBL/GenBank/DDBJ whole genome shotgun (WGS) entry which is preliminary data.</text>
</comment>